<dbReference type="Gene3D" id="1.25.40.180">
    <property type="match status" value="1"/>
</dbReference>
<reference evidence="3" key="1">
    <citation type="submission" date="2019-05" db="EMBL/GenBank/DDBJ databases">
        <title>The de novo reference genome and transcriptome assemblies of the wild tomato species Solanum chilense.</title>
        <authorList>
            <person name="Stam R."/>
            <person name="Nosenko T."/>
            <person name="Hoerger A.C."/>
            <person name="Stephan W."/>
            <person name="Seidel M.A."/>
            <person name="Kuhn J.M.M."/>
            <person name="Haberer G."/>
            <person name="Tellier A."/>
        </authorList>
    </citation>
    <scope>NUCLEOTIDE SEQUENCE</scope>
    <source>
        <tissue evidence="3">Mature leaves</tissue>
    </source>
</reference>
<dbReference type="SUPFAM" id="SSF48371">
    <property type="entry name" value="ARM repeat"/>
    <property type="match status" value="1"/>
</dbReference>
<dbReference type="SMART" id="SM00543">
    <property type="entry name" value="MIF4G"/>
    <property type="match status" value="1"/>
</dbReference>
<dbReference type="EMBL" id="RXGB01003826">
    <property type="protein sequence ID" value="TMW91173.1"/>
    <property type="molecule type" value="Genomic_DNA"/>
</dbReference>
<keyword evidence="1" id="KW-1133">Transmembrane helix</keyword>
<dbReference type="GO" id="GO:0016281">
    <property type="term" value="C:eukaryotic translation initiation factor 4F complex"/>
    <property type="evidence" value="ECO:0007669"/>
    <property type="project" value="TreeGrafter"/>
</dbReference>
<dbReference type="GO" id="GO:0003729">
    <property type="term" value="F:mRNA binding"/>
    <property type="evidence" value="ECO:0007669"/>
    <property type="project" value="TreeGrafter"/>
</dbReference>
<evidence type="ECO:0000256" key="1">
    <source>
        <dbReference type="SAM" id="Phobius"/>
    </source>
</evidence>
<dbReference type="AlphaFoldDB" id="A0A6N2BGE7"/>
<feature type="domain" description="MIF4G" evidence="2">
    <location>
        <begin position="179"/>
        <end position="416"/>
    </location>
</feature>
<evidence type="ECO:0000259" key="2">
    <source>
        <dbReference type="SMART" id="SM00543"/>
    </source>
</evidence>
<organism evidence="3">
    <name type="scientific">Solanum chilense</name>
    <name type="common">Tomato</name>
    <name type="synonym">Lycopersicon chilense</name>
    <dbReference type="NCBI Taxonomy" id="4083"/>
    <lineage>
        <taxon>Eukaryota</taxon>
        <taxon>Viridiplantae</taxon>
        <taxon>Streptophyta</taxon>
        <taxon>Embryophyta</taxon>
        <taxon>Tracheophyta</taxon>
        <taxon>Spermatophyta</taxon>
        <taxon>Magnoliopsida</taxon>
        <taxon>eudicotyledons</taxon>
        <taxon>Gunneridae</taxon>
        <taxon>Pentapetalae</taxon>
        <taxon>asterids</taxon>
        <taxon>lamiids</taxon>
        <taxon>Solanales</taxon>
        <taxon>Solanaceae</taxon>
        <taxon>Solanoideae</taxon>
        <taxon>Solaneae</taxon>
        <taxon>Solanum</taxon>
        <taxon>Solanum subgen. Lycopersicon</taxon>
    </lineage>
</organism>
<keyword evidence="1" id="KW-0812">Transmembrane</keyword>
<evidence type="ECO:0000313" key="3">
    <source>
        <dbReference type="EMBL" id="TMW91173.1"/>
    </source>
</evidence>
<dbReference type="GO" id="GO:0003743">
    <property type="term" value="F:translation initiation factor activity"/>
    <property type="evidence" value="ECO:0007669"/>
    <property type="project" value="TreeGrafter"/>
</dbReference>
<dbReference type="InterPro" id="IPR016024">
    <property type="entry name" value="ARM-type_fold"/>
</dbReference>
<accession>A0A6N2BGE7</accession>
<keyword evidence="1" id="KW-0472">Membrane</keyword>
<feature type="non-terminal residue" evidence="3">
    <location>
        <position position="1"/>
    </location>
</feature>
<dbReference type="PANTHER" id="PTHR23253:SF53">
    <property type="entry name" value="EUKARYOTIC TRANSLATION INITIATION FACTOR ISOFORM 4G-1"/>
    <property type="match status" value="1"/>
</dbReference>
<dbReference type="Pfam" id="PF02854">
    <property type="entry name" value="MIF4G"/>
    <property type="match status" value="1"/>
</dbReference>
<gene>
    <name evidence="3" type="ORF">EJD97_014688</name>
</gene>
<dbReference type="PANTHER" id="PTHR23253">
    <property type="entry name" value="EUKARYOTIC TRANSLATION INITIATION FACTOR 4 GAMMA"/>
    <property type="match status" value="1"/>
</dbReference>
<feature type="transmembrane region" description="Helical" evidence="1">
    <location>
        <begin position="323"/>
        <end position="345"/>
    </location>
</feature>
<sequence>VVNVSDHILKIKQEIEVELFVENASRYHVDTNTTGDSRFEVCERVRYTRDQLLQLRNNILKLKQEVEDELFGQDANRGGLVDTNVQCQTQSRCSEPDIDDQLSKLAQFSAPVDDRSLDPLRENSEVGDRFYSRQQEVDEFDVQEQLSSQGGAASTLIKAELPCSTARRSKNCVLKTVKGTHVSGSFCRLNHNVNLPFDVSSLDHETNDDSIEVGVVSLIFDNAVLEPTFCPLYAQLCCDLNEMLPSLLCNEPGGESTTFKWVLWNNCQEAIEGTCKLREEMRQMIAPEHDSERMDKEKFIKSRTLGSIRLIGELFKLNMVPKWIIHSIVLVVIISCLCSSIENCWGKILNVVRQKRTLRPFVCCFNNIGKVVDERRDSRNINNLYFGSLKRLSTNPQLAPPLRFMVCDLLDLRANNWMPKPILIL</sequence>
<protein>
    <recommendedName>
        <fullName evidence="2">MIF4G domain-containing protein</fullName>
    </recommendedName>
</protein>
<dbReference type="InterPro" id="IPR003890">
    <property type="entry name" value="MIF4G-like_typ-3"/>
</dbReference>
<proteinExistence type="predicted"/>
<name>A0A6N2BGE7_SOLCI</name>
<comment type="caution">
    <text evidence="3">The sequence shown here is derived from an EMBL/GenBank/DDBJ whole genome shotgun (WGS) entry which is preliminary data.</text>
</comment>